<dbReference type="PROSITE" id="PS00676">
    <property type="entry name" value="SIGMA54_INTERACT_2"/>
    <property type="match status" value="1"/>
</dbReference>
<evidence type="ECO:0000313" key="9">
    <source>
        <dbReference type="EMBL" id="MCG7980949.1"/>
    </source>
</evidence>
<dbReference type="InterPro" id="IPR001789">
    <property type="entry name" value="Sig_transdc_resp-reg_receiver"/>
</dbReference>
<dbReference type="InterPro" id="IPR025943">
    <property type="entry name" value="Sigma_54_int_dom_ATP-bd_2"/>
</dbReference>
<feature type="domain" description="Sigma-54 factor interaction" evidence="7">
    <location>
        <begin position="143"/>
        <end position="373"/>
    </location>
</feature>
<dbReference type="Gene3D" id="1.10.8.60">
    <property type="match status" value="1"/>
</dbReference>
<dbReference type="InterPro" id="IPR002078">
    <property type="entry name" value="Sigma_54_int"/>
</dbReference>
<organism evidence="9 10">
    <name type="scientific">Candidatus Thiodiazotropha taylori</name>
    <dbReference type="NCBI Taxonomy" id="2792791"/>
    <lineage>
        <taxon>Bacteria</taxon>
        <taxon>Pseudomonadati</taxon>
        <taxon>Pseudomonadota</taxon>
        <taxon>Gammaproteobacteria</taxon>
        <taxon>Chromatiales</taxon>
        <taxon>Sedimenticolaceae</taxon>
        <taxon>Candidatus Thiodiazotropha</taxon>
    </lineage>
</organism>
<feature type="domain" description="Response regulatory" evidence="8">
    <location>
        <begin position="5"/>
        <end position="119"/>
    </location>
</feature>
<evidence type="ECO:0000256" key="6">
    <source>
        <dbReference type="PROSITE-ProRule" id="PRU00169"/>
    </source>
</evidence>
<dbReference type="Gene3D" id="3.40.50.2300">
    <property type="match status" value="1"/>
</dbReference>
<keyword evidence="4" id="KW-0238">DNA-binding</keyword>
<dbReference type="Pfam" id="PF02954">
    <property type="entry name" value="HTH_8"/>
    <property type="match status" value="1"/>
</dbReference>
<dbReference type="SMART" id="SM00382">
    <property type="entry name" value="AAA"/>
    <property type="match status" value="1"/>
</dbReference>
<dbReference type="Gene3D" id="3.40.50.300">
    <property type="entry name" value="P-loop containing nucleotide triphosphate hydrolases"/>
    <property type="match status" value="1"/>
</dbReference>
<evidence type="ECO:0000259" key="7">
    <source>
        <dbReference type="PROSITE" id="PS50045"/>
    </source>
</evidence>
<dbReference type="PROSITE" id="PS50045">
    <property type="entry name" value="SIGMA54_INTERACT_4"/>
    <property type="match status" value="1"/>
</dbReference>
<dbReference type="PROSITE" id="PS50110">
    <property type="entry name" value="RESPONSE_REGULATORY"/>
    <property type="match status" value="1"/>
</dbReference>
<gene>
    <name evidence="9" type="ORF">JAY77_22730</name>
</gene>
<dbReference type="PROSITE" id="PS00688">
    <property type="entry name" value="SIGMA54_INTERACT_3"/>
    <property type="match status" value="1"/>
</dbReference>
<dbReference type="GO" id="GO:0005524">
    <property type="term" value="F:ATP binding"/>
    <property type="evidence" value="ECO:0007669"/>
    <property type="project" value="UniProtKB-KW"/>
</dbReference>
<dbReference type="Pfam" id="PF25601">
    <property type="entry name" value="AAA_lid_14"/>
    <property type="match status" value="1"/>
</dbReference>
<dbReference type="InterPro" id="IPR002197">
    <property type="entry name" value="HTH_Fis"/>
</dbReference>
<dbReference type="InterPro" id="IPR009057">
    <property type="entry name" value="Homeodomain-like_sf"/>
</dbReference>
<keyword evidence="2" id="KW-0067">ATP-binding</keyword>
<keyword evidence="1" id="KW-0547">Nucleotide-binding</keyword>
<dbReference type="InterPro" id="IPR011006">
    <property type="entry name" value="CheY-like_superfamily"/>
</dbReference>
<dbReference type="PROSITE" id="PS00675">
    <property type="entry name" value="SIGMA54_INTERACT_1"/>
    <property type="match status" value="1"/>
</dbReference>
<comment type="caution">
    <text evidence="9">The sequence shown here is derived from an EMBL/GenBank/DDBJ whole genome shotgun (WGS) entry which is preliminary data.</text>
</comment>
<keyword evidence="6" id="KW-0597">Phosphoprotein</keyword>
<dbReference type="PANTHER" id="PTHR32071">
    <property type="entry name" value="TRANSCRIPTIONAL REGULATORY PROTEIN"/>
    <property type="match status" value="1"/>
</dbReference>
<dbReference type="SUPFAM" id="SSF52540">
    <property type="entry name" value="P-loop containing nucleoside triphosphate hydrolases"/>
    <property type="match status" value="1"/>
</dbReference>
<dbReference type="InterPro" id="IPR027417">
    <property type="entry name" value="P-loop_NTPase"/>
</dbReference>
<evidence type="ECO:0000256" key="1">
    <source>
        <dbReference type="ARBA" id="ARBA00022741"/>
    </source>
</evidence>
<feature type="modified residue" description="4-aspartylphosphate" evidence="6">
    <location>
        <position position="54"/>
    </location>
</feature>
<dbReference type="SUPFAM" id="SSF46689">
    <property type="entry name" value="Homeodomain-like"/>
    <property type="match status" value="1"/>
</dbReference>
<dbReference type="CDD" id="cd00009">
    <property type="entry name" value="AAA"/>
    <property type="match status" value="1"/>
</dbReference>
<sequence>MKQMHILVIDDEAAIRQVLAEQLTRSGHTVEQADCGEEALTMLQSSDFDVCICDLRLPDLDGIEVIRRCRAKEMDIAFLMITAFASVDTAIEAMKLGAYDYLMKPVQLEDVLIRLDHIADVARLRDENRYLRKMVESDTGSDTLGLSVPMRKIQTLINKVSRTDSTVLITGESGTGKSHIARTIHYESNRRDRAMVTVNCGAIPKELLESELFGHIKGAFTGADRIKKGLFREADGGTLFLDEIGELPLALQVKLLHVIEDKEVRPLGAEQSRRVDVRIIAATNRNIVEMMQSGEFREDLFYRLNVLHITLPPLRSRREDIPLYIEYFLNTEISRLGLEGSYSIDPEVEEHLLAYEWPGNLRELQNVIARMLVLAEERAINMGDLPSHVTRYEHNGNKYEFGKTFGSLREQVRQFEIGVIKKAIDAAGNDRALAARSLDIGLSTLYRKLEER</sequence>
<dbReference type="Proteomes" id="UP000886674">
    <property type="component" value="Unassembled WGS sequence"/>
</dbReference>
<evidence type="ECO:0000313" key="10">
    <source>
        <dbReference type="Proteomes" id="UP000886674"/>
    </source>
</evidence>
<reference evidence="9" key="1">
    <citation type="journal article" date="2021" name="Proc. Natl. Acad. Sci. U.S.A.">
        <title>Global biogeography of chemosynthetic symbionts reveals both localized and globally distributed symbiont groups. .</title>
        <authorList>
            <person name="Osvatic J.T."/>
            <person name="Wilkins L.G.E."/>
            <person name="Leibrecht L."/>
            <person name="Leray M."/>
            <person name="Zauner S."/>
            <person name="Polzin J."/>
            <person name="Camacho Y."/>
            <person name="Gros O."/>
            <person name="van Gils J.A."/>
            <person name="Eisen J.A."/>
            <person name="Petersen J.M."/>
            <person name="Yuen B."/>
        </authorList>
    </citation>
    <scope>NUCLEOTIDE SEQUENCE</scope>
    <source>
        <strain evidence="9">MAGclacostrist055</strain>
    </source>
</reference>
<evidence type="ECO:0000256" key="4">
    <source>
        <dbReference type="ARBA" id="ARBA00023125"/>
    </source>
</evidence>
<dbReference type="InterPro" id="IPR025944">
    <property type="entry name" value="Sigma_54_int_dom_CS"/>
</dbReference>
<name>A0A9E4TUZ9_9GAMM</name>
<dbReference type="GO" id="GO:0000160">
    <property type="term" value="P:phosphorelay signal transduction system"/>
    <property type="evidence" value="ECO:0007669"/>
    <property type="project" value="InterPro"/>
</dbReference>
<protein>
    <submittedName>
        <fullName evidence="9">Sigma-54 dependent transcriptional regulator</fullName>
    </submittedName>
</protein>
<dbReference type="InterPro" id="IPR025662">
    <property type="entry name" value="Sigma_54_int_dom_ATP-bd_1"/>
</dbReference>
<dbReference type="Gene3D" id="1.10.10.60">
    <property type="entry name" value="Homeodomain-like"/>
    <property type="match status" value="1"/>
</dbReference>
<accession>A0A9E4TUZ9</accession>
<dbReference type="Pfam" id="PF00072">
    <property type="entry name" value="Response_reg"/>
    <property type="match status" value="1"/>
</dbReference>
<dbReference type="EMBL" id="JAEPCR010000177">
    <property type="protein sequence ID" value="MCG7980949.1"/>
    <property type="molecule type" value="Genomic_DNA"/>
</dbReference>
<evidence type="ECO:0000256" key="3">
    <source>
        <dbReference type="ARBA" id="ARBA00023015"/>
    </source>
</evidence>
<keyword evidence="5" id="KW-0804">Transcription</keyword>
<dbReference type="SMART" id="SM00448">
    <property type="entry name" value="REC"/>
    <property type="match status" value="1"/>
</dbReference>
<dbReference type="AlphaFoldDB" id="A0A9E4TUZ9"/>
<keyword evidence="3" id="KW-0805">Transcription regulation</keyword>
<proteinExistence type="predicted"/>
<evidence type="ECO:0000256" key="5">
    <source>
        <dbReference type="ARBA" id="ARBA00023163"/>
    </source>
</evidence>
<dbReference type="SUPFAM" id="SSF52172">
    <property type="entry name" value="CheY-like"/>
    <property type="match status" value="1"/>
</dbReference>
<dbReference type="InterPro" id="IPR003593">
    <property type="entry name" value="AAA+_ATPase"/>
</dbReference>
<evidence type="ECO:0000256" key="2">
    <source>
        <dbReference type="ARBA" id="ARBA00022840"/>
    </source>
</evidence>
<dbReference type="GO" id="GO:0043565">
    <property type="term" value="F:sequence-specific DNA binding"/>
    <property type="evidence" value="ECO:0007669"/>
    <property type="project" value="InterPro"/>
</dbReference>
<evidence type="ECO:0000259" key="8">
    <source>
        <dbReference type="PROSITE" id="PS50110"/>
    </source>
</evidence>
<dbReference type="InterPro" id="IPR058031">
    <property type="entry name" value="AAA_lid_NorR"/>
</dbReference>
<dbReference type="GO" id="GO:0006355">
    <property type="term" value="P:regulation of DNA-templated transcription"/>
    <property type="evidence" value="ECO:0007669"/>
    <property type="project" value="InterPro"/>
</dbReference>
<dbReference type="FunFam" id="3.40.50.300:FF:000006">
    <property type="entry name" value="DNA-binding transcriptional regulator NtrC"/>
    <property type="match status" value="1"/>
</dbReference>
<dbReference type="Pfam" id="PF00158">
    <property type="entry name" value="Sigma54_activat"/>
    <property type="match status" value="1"/>
</dbReference>
<dbReference type="PANTHER" id="PTHR32071:SF57">
    <property type="entry name" value="C4-DICARBOXYLATE TRANSPORT TRANSCRIPTIONAL REGULATORY PROTEIN DCTD"/>
    <property type="match status" value="1"/>
</dbReference>